<accession>A0ABP9XZB7</accession>
<keyword evidence="2" id="KW-1185">Reference proteome</keyword>
<organism evidence="1 2">
    <name type="scientific">Helicostylum pulchrum</name>
    <dbReference type="NCBI Taxonomy" id="562976"/>
    <lineage>
        <taxon>Eukaryota</taxon>
        <taxon>Fungi</taxon>
        <taxon>Fungi incertae sedis</taxon>
        <taxon>Mucoromycota</taxon>
        <taxon>Mucoromycotina</taxon>
        <taxon>Mucoromycetes</taxon>
        <taxon>Mucorales</taxon>
        <taxon>Mucorineae</taxon>
        <taxon>Mucoraceae</taxon>
        <taxon>Helicostylum</taxon>
    </lineage>
</organism>
<evidence type="ECO:0000313" key="1">
    <source>
        <dbReference type="EMBL" id="GAA5799655.1"/>
    </source>
</evidence>
<protein>
    <recommendedName>
        <fullName evidence="3">F-box domain-containing protein</fullName>
    </recommendedName>
</protein>
<gene>
    <name evidence="1" type="ORF">HPULCUR_005071</name>
</gene>
<sequence>MSFPCTRSISQCQLTCKNWSTLARYKLYTCLILKTPRQLNLIIDLNSHLKDLVHHIRVDNRYTHDDVITAFNEIDLHFTELKSVYSDNRHCRDVIWKVVKSERPRGRFSKLQVIPLMHPETYNDIVQYNHVVWSLRNTLRELEVYFTSLEVVHFYLNNHVYKIEQQLKESGSLRSVNVTYDERTPVYDELEKIYPNVQVLPQVKQLEIRGFPYDCDMYPYVMQVFSNLDIIRLPVIDSEQAGTVPPLSTEVAPQFVRYLLRIASVSVTYIPFKNLEQVMMEFYNRERIIKRFTVQYHNNMKDARCSSYISVSDNVKYGMYIDVNYAKESSRIILPRVGMIEHNGDNFQDITMNMGFDFDDIELLAVSSTQEDGLSSILSKCLNQQNISFVRRLRSNSSLVYGSFLLDMSFHLPFIDEFVVTRCRFDGENEKNITIDMSGTTFTDIVYNGDYNFIVKVYLKLATLENNTSSWFAVKNNQFNTCTENEYQNSLQNTKIISLFIQCKQIDSFSFRANIFRFVVRIGLK</sequence>
<comment type="caution">
    <text evidence="1">The sequence shown here is derived from an EMBL/GenBank/DDBJ whole genome shotgun (WGS) entry which is preliminary data.</text>
</comment>
<evidence type="ECO:0000313" key="2">
    <source>
        <dbReference type="Proteomes" id="UP001476247"/>
    </source>
</evidence>
<proteinExistence type="predicted"/>
<reference evidence="1 2" key="1">
    <citation type="submission" date="2024-04" db="EMBL/GenBank/DDBJ databases">
        <title>genome sequences of Mucor flavus KT1a and Helicostylum pulchrum KT1b strains isolation_sourced from the surface of a dry-aged beef.</title>
        <authorList>
            <person name="Toyotome T."/>
            <person name="Hosono M."/>
            <person name="Torimaru M."/>
            <person name="Fukuda K."/>
            <person name="Mikami N."/>
        </authorList>
    </citation>
    <scope>NUCLEOTIDE SEQUENCE [LARGE SCALE GENOMIC DNA]</scope>
    <source>
        <strain evidence="1 2">KT1b</strain>
    </source>
</reference>
<name>A0ABP9XZB7_9FUNG</name>
<evidence type="ECO:0008006" key="3">
    <source>
        <dbReference type="Google" id="ProtNLM"/>
    </source>
</evidence>
<dbReference type="Proteomes" id="UP001476247">
    <property type="component" value="Unassembled WGS sequence"/>
</dbReference>
<dbReference type="EMBL" id="BAABUJ010000013">
    <property type="protein sequence ID" value="GAA5799655.1"/>
    <property type="molecule type" value="Genomic_DNA"/>
</dbReference>